<feature type="compositionally biased region" description="Low complexity" evidence="1">
    <location>
        <begin position="31"/>
        <end position="46"/>
    </location>
</feature>
<organism evidence="2 3">
    <name type="scientific">Diploscapter pachys</name>
    <dbReference type="NCBI Taxonomy" id="2018661"/>
    <lineage>
        <taxon>Eukaryota</taxon>
        <taxon>Metazoa</taxon>
        <taxon>Ecdysozoa</taxon>
        <taxon>Nematoda</taxon>
        <taxon>Chromadorea</taxon>
        <taxon>Rhabditida</taxon>
        <taxon>Rhabditina</taxon>
        <taxon>Rhabditomorpha</taxon>
        <taxon>Rhabditoidea</taxon>
        <taxon>Rhabditidae</taxon>
        <taxon>Diploscapter</taxon>
    </lineage>
</organism>
<gene>
    <name evidence="2" type="ORF">WR25_21725</name>
</gene>
<dbReference type="Proteomes" id="UP000218231">
    <property type="component" value="Unassembled WGS sequence"/>
</dbReference>
<accession>A0A2A2M5A4</accession>
<comment type="caution">
    <text evidence="2">The sequence shown here is derived from an EMBL/GenBank/DDBJ whole genome shotgun (WGS) entry which is preliminary data.</text>
</comment>
<protein>
    <submittedName>
        <fullName evidence="2">Uncharacterized protein</fullName>
    </submittedName>
</protein>
<sequence length="109" mass="11343">MPADAPARRACPPGPPAPRPASSHGHECRPAADSPAATVADAHASVGPWPRHARTGDALPGTSSPQSPPPWPSDYHGKCRHGRPATTGQASRDRPSPPVAGCRRWPWTG</sequence>
<keyword evidence="3" id="KW-1185">Reference proteome</keyword>
<feature type="compositionally biased region" description="Low complexity" evidence="1">
    <location>
        <begin position="1"/>
        <end position="11"/>
    </location>
</feature>
<reference evidence="2 3" key="1">
    <citation type="journal article" date="2017" name="Curr. Biol.">
        <title>Genome architecture and evolution of a unichromosomal asexual nematode.</title>
        <authorList>
            <person name="Fradin H."/>
            <person name="Zegar C."/>
            <person name="Gutwein M."/>
            <person name="Lucas J."/>
            <person name="Kovtun M."/>
            <person name="Corcoran D."/>
            <person name="Baugh L.R."/>
            <person name="Kiontke K."/>
            <person name="Gunsalus K."/>
            <person name="Fitch D.H."/>
            <person name="Piano F."/>
        </authorList>
    </citation>
    <scope>NUCLEOTIDE SEQUENCE [LARGE SCALE GENOMIC DNA]</scope>
    <source>
        <strain evidence="2">PF1309</strain>
    </source>
</reference>
<evidence type="ECO:0000313" key="2">
    <source>
        <dbReference type="EMBL" id="PAV93599.1"/>
    </source>
</evidence>
<dbReference type="AlphaFoldDB" id="A0A2A2M5A4"/>
<proteinExistence type="predicted"/>
<evidence type="ECO:0000313" key="3">
    <source>
        <dbReference type="Proteomes" id="UP000218231"/>
    </source>
</evidence>
<feature type="region of interest" description="Disordered" evidence="1">
    <location>
        <begin position="1"/>
        <end position="109"/>
    </location>
</feature>
<name>A0A2A2M5A4_9BILA</name>
<dbReference type="EMBL" id="LIAE01004971">
    <property type="protein sequence ID" value="PAV93599.1"/>
    <property type="molecule type" value="Genomic_DNA"/>
</dbReference>
<evidence type="ECO:0000256" key="1">
    <source>
        <dbReference type="SAM" id="MobiDB-lite"/>
    </source>
</evidence>